<dbReference type="EMBL" id="SKBN01000184">
    <property type="protein sequence ID" value="TGJ81115.1"/>
    <property type="molecule type" value="Genomic_DNA"/>
</dbReference>
<dbReference type="OrthoDB" id="539213at2759"/>
<proteinExistence type="predicted"/>
<name>A0A4Z0YPK8_9PEZI</name>
<dbReference type="STRING" id="37992.A0A4Z0YPK8"/>
<accession>A0A4Z0YPK8</accession>
<organism evidence="2 3">
    <name type="scientific">Xylaria hypoxylon</name>
    <dbReference type="NCBI Taxonomy" id="37992"/>
    <lineage>
        <taxon>Eukaryota</taxon>
        <taxon>Fungi</taxon>
        <taxon>Dikarya</taxon>
        <taxon>Ascomycota</taxon>
        <taxon>Pezizomycotina</taxon>
        <taxon>Sordariomycetes</taxon>
        <taxon>Xylariomycetidae</taxon>
        <taxon>Xylariales</taxon>
        <taxon>Xylariaceae</taxon>
        <taxon>Xylaria</taxon>
    </lineage>
</organism>
<comment type="caution">
    <text evidence="2">The sequence shown here is derived from an EMBL/GenBank/DDBJ whole genome shotgun (WGS) entry which is preliminary data.</text>
</comment>
<evidence type="ECO:0000259" key="1">
    <source>
        <dbReference type="Pfam" id="PF14420"/>
    </source>
</evidence>
<dbReference type="InterPro" id="IPR025676">
    <property type="entry name" value="Clr5_dom"/>
</dbReference>
<dbReference type="Proteomes" id="UP000297716">
    <property type="component" value="Unassembled WGS sequence"/>
</dbReference>
<reference evidence="2 3" key="1">
    <citation type="submission" date="2019-03" db="EMBL/GenBank/DDBJ databases">
        <title>Draft genome sequence of Xylaria hypoxylon DSM 108379, a ubiquitous saprotrophic-parasitic fungi on hardwood.</title>
        <authorList>
            <person name="Buettner E."/>
            <person name="Leonhardt S."/>
            <person name="Gebauer A.M."/>
            <person name="Liers C."/>
            <person name="Hofrichter M."/>
            <person name="Kellner H."/>
        </authorList>
    </citation>
    <scope>NUCLEOTIDE SEQUENCE [LARGE SCALE GENOMIC DNA]</scope>
    <source>
        <strain evidence="2 3">DSM 108379</strain>
    </source>
</reference>
<dbReference type="Pfam" id="PF14420">
    <property type="entry name" value="Clr5"/>
    <property type="match status" value="1"/>
</dbReference>
<dbReference type="AlphaFoldDB" id="A0A4Z0YPK8"/>
<evidence type="ECO:0000313" key="2">
    <source>
        <dbReference type="EMBL" id="TGJ81115.1"/>
    </source>
</evidence>
<sequence length="165" mass="19066">MPPQRLRIDELQSSLWKENKTTLRRLYLEERRTLKDVKKAMESEYGFPVAPHTAIYFNGTQIPWNKAWKEIRRSGARESIDCHATELPVDVVMRSPSPVLGVRSATSLRYMMPVPWRLSDASLEALIPAAVDCRTKLYNIPSNLFRMAMINNSQHFLQKPVLRLA</sequence>
<keyword evidence="3" id="KW-1185">Reference proteome</keyword>
<gene>
    <name evidence="2" type="ORF">E0Z10_g7649</name>
</gene>
<protein>
    <recommendedName>
        <fullName evidence="1">Clr5 domain-containing protein</fullName>
    </recommendedName>
</protein>
<evidence type="ECO:0000313" key="3">
    <source>
        <dbReference type="Proteomes" id="UP000297716"/>
    </source>
</evidence>
<feature type="domain" description="Clr5" evidence="1">
    <location>
        <begin position="16"/>
        <end position="49"/>
    </location>
</feature>